<protein>
    <submittedName>
        <fullName evidence="1">Uncharacterized protein</fullName>
    </submittedName>
</protein>
<accession>A0A1G5VIK6</accession>
<evidence type="ECO:0000313" key="2">
    <source>
        <dbReference type="Proteomes" id="UP000199689"/>
    </source>
</evidence>
<dbReference type="RefSeq" id="WP_091363841.1">
    <property type="nucleotide sequence ID" value="NZ_FMXA01000007.1"/>
</dbReference>
<name>A0A1G5VIK6_9FIRM</name>
<gene>
    <name evidence="1" type="ORF">SAMN02910343_00667</name>
</gene>
<dbReference type="STRING" id="209880.SAMN02910343_00667"/>
<dbReference type="AlphaFoldDB" id="A0A1G5VIK6"/>
<sequence>MAETETKTAPAFKLAQLEESDKYEAVKDLLRVILAPDKTYTTKEVDALLKTALARPVQEEINR</sequence>
<dbReference type="GeneID" id="87755701"/>
<dbReference type="Proteomes" id="UP000199689">
    <property type="component" value="Unassembled WGS sequence"/>
</dbReference>
<reference evidence="1 2" key="1">
    <citation type="submission" date="2016-10" db="EMBL/GenBank/DDBJ databases">
        <authorList>
            <person name="de Groot N.N."/>
        </authorList>
    </citation>
    <scope>NUCLEOTIDE SEQUENCE [LARGE SCALE GENOMIC DNA]</scope>
    <source>
        <strain evidence="1 2">DSM 15230</strain>
    </source>
</reference>
<organism evidence="1 2">
    <name type="scientific">Allisonella histaminiformans</name>
    <dbReference type="NCBI Taxonomy" id="209880"/>
    <lineage>
        <taxon>Bacteria</taxon>
        <taxon>Bacillati</taxon>
        <taxon>Bacillota</taxon>
        <taxon>Negativicutes</taxon>
        <taxon>Veillonellales</taxon>
        <taxon>Veillonellaceae</taxon>
        <taxon>Allisonella</taxon>
    </lineage>
</organism>
<proteinExistence type="predicted"/>
<evidence type="ECO:0000313" key="1">
    <source>
        <dbReference type="EMBL" id="SDA45682.1"/>
    </source>
</evidence>
<dbReference type="EMBL" id="FMXA01000007">
    <property type="protein sequence ID" value="SDA45682.1"/>
    <property type="molecule type" value="Genomic_DNA"/>
</dbReference>
<keyword evidence="2" id="KW-1185">Reference proteome</keyword>